<comment type="subunit">
    <text evidence="5">Part of the 50S ribosomal subunit; part of the 5S rRNA/L5/L18/L25 subcomplex. Contacts the 5S rRNA. Binds to the 5S rRNA independently of L5 and L18.</text>
</comment>
<dbReference type="NCBIfam" id="TIGR00731">
    <property type="entry name" value="bL25_bact_ctc"/>
    <property type="match status" value="1"/>
</dbReference>
<gene>
    <name evidence="5" type="primary">rplY</name>
    <name evidence="5" type="synonym">ctc</name>
</gene>
<evidence type="ECO:0000256" key="5">
    <source>
        <dbReference type="HAMAP-Rule" id="MF_01334"/>
    </source>
</evidence>
<evidence type="ECO:0000256" key="2">
    <source>
        <dbReference type="ARBA" id="ARBA00022884"/>
    </source>
</evidence>
<evidence type="ECO:0000313" key="9">
    <source>
        <dbReference type="EMBL" id="ADI19369.1"/>
    </source>
</evidence>
<keyword evidence="1 5" id="KW-0699">rRNA-binding</keyword>
<dbReference type="GO" id="GO:0003735">
    <property type="term" value="F:structural constituent of ribosome"/>
    <property type="evidence" value="ECO:0007669"/>
    <property type="project" value="InterPro"/>
</dbReference>
<dbReference type="Pfam" id="PF01386">
    <property type="entry name" value="Ribosomal_L25p"/>
    <property type="match status" value="1"/>
</dbReference>
<sequence length="219" mass="23733">MDTLNLKLSPREVKGKKVKRLRQAGVVPVHFFGGDIESQALQVEARVLRRLVKSAGTNIPITVEVEGQDGENICFIREVQRHPVTEDLLHVDFLRVDVSQTVTANVPIILDGSAPAVENSGGTLIQPLQTLVVESLPMNIPAAIHVDVSDLDDFEKSIRVRDVQVSSGVTLLADLGEMITRVLPPRVDEPEVTAGGELDEAEGLDGDVPVAEVGDRKIE</sequence>
<evidence type="ECO:0000259" key="7">
    <source>
        <dbReference type="Pfam" id="PF01386"/>
    </source>
</evidence>
<dbReference type="SUPFAM" id="SSF50715">
    <property type="entry name" value="Ribosomal protein L25-like"/>
    <property type="match status" value="1"/>
</dbReference>
<dbReference type="HAMAP" id="MF_01334">
    <property type="entry name" value="Ribosomal_bL25_CTC"/>
    <property type="match status" value="1"/>
</dbReference>
<reference evidence="9" key="1">
    <citation type="journal article" date="2011" name="Environ. Microbiol.">
        <title>Time-series analyses of Monterey Bay coastal microbial picoplankton using a 'genome proxy' microarray.</title>
        <authorList>
            <person name="Rich V.I."/>
            <person name="Pham V.D."/>
            <person name="Eppley J."/>
            <person name="Shi Y."/>
            <person name="DeLong E.F."/>
        </authorList>
    </citation>
    <scope>NUCLEOTIDE SEQUENCE</scope>
</reference>
<dbReference type="InterPro" id="IPR037121">
    <property type="entry name" value="Ribosomal_bL25_C"/>
</dbReference>
<dbReference type="InterPro" id="IPR020057">
    <property type="entry name" value="Ribosomal_bL25_b-dom"/>
</dbReference>
<feature type="region of interest" description="Disordered" evidence="6">
    <location>
        <begin position="189"/>
        <end position="219"/>
    </location>
</feature>
<evidence type="ECO:0000259" key="8">
    <source>
        <dbReference type="Pfam" id="PF14693"/>
    </source>
</evidence>
<dbReference type="Gene3D" id="2.40.240.10">
    <property type="entry name" value="Ribosomal Protein L25, Chain P"/>
    <property type="match status" value="1"/>
</dbReference>
<comment type="function">
    <text evidence="5">This is one of the proteins that binds to the 5S RNA in the ribosome where it forms part of the central protuberance.</text>
</comment>
<dbReference type="InterPro" id="IPR029751">
    <property type="entry name" value="Ribosomal_L25_dom"/>
</dbReference>
<name>E0XY78_9CHLR</name>
<evidence type="ECO:0000256" key="6">
    <source>
        <dbReference type="SAM" id="MobiDB-lite"/>
    </source>
</evidence>
<dbReference type="Pfam" id="PF14693">
    <property type="entry name" value="Ribosomal_TL5_C"/>
    <property type="match status" value="1"/>
</dbReference>
<dbReference type="AlphaFoldDB" id="E0XY78"/>
<feature type="domain" description="Large ribosomal subunit protein bL25 L25" evidence="7">
    <location>
        <begin position="6"/>
        <end position="93"/>
    </location>
</feature>
<feature type="domain" description="Large ribosomal subunit protein bL25 beta" evidence="8">
    <location>
        <begin position="102"/>
        <end position="186"/>
    </location>
</feature>
<dbReference type="EMBL" id="GU474918">
    <property type="protein sequence ID" value="ADI19369.1"/>
    <property type="molecule type" value="Genomic_DNA"/>
</dbReference>
<keyword evidence="2 5" id="KW-0694">RNA-binding</keyword>
<evidence type="ECO:0000256" key="1">
    <source>
        <dbReference type="ARBA" id="ARBA00022730"/>
    </source>
</evidence>
<keyword evidence="3 5" id="KW-0689">Ribosomal protein</keyword>
<dbReference type="PANTHER" id="PTHR33284:SF1">
    <property type="entry name" value="RIBOSOMAL PROTEIN L25_GLN-TRNA SYNTHETASE, ANTI-CODON-BINDING DOMAIN-CONTAINING PROTEIN"/>
    <property type="match status" value="1"/>
</dbReference>
<dbReference type="InterPro" id="IPR001021">
    <property type="entry name" value="Ribosomal_bL25_long"/>
</dbReference>
<dbReference type="GO" id="GO:0006412">
    <property type="term" value="P:translation"/>
    <property type="evidence" value="ECO:0007669"/>
    <property type="project" value="UniProtKB-UniRule"/>
</dbReference>
<dbReference type="GO" id="GO:0022625">
    <property type="term" value="C:cytosolic large ribosomal subunit"/>
    <property type="evidence" value="ECO:0007669"/>
    <property type="project" value="TreeGrafter"/>
</dbReference>
<organism evidence="9">
    <name type="scientific">uncultured Chloroflexi bacterium HF0500_03M05</name>
    <dbReference type="NCBI Taxonomy" id="710737"/>
    <lineage>
        <taxon>Bacteria</taxon>
        <taxon>Bacillati</taxon>
        <taxon>Chloroflexota</taxon>
        <taxon>environmental samples</taxon>
    </lineage>
</organism>
<keyword evidence="4 5" id="KW-0687">Ribonucleoprotein</keyword>
<dbReference type="Gene3D" id="2.170.120.20">
    <property type="entry name" value="Ribosomal protein L25, beta domain"/>
    <property type="match status" value="1"/>
</dbReference>
<dbReference type="InterPro" id="IPR011035">
    <property type="entry name" value="Ribosomal_bL25/Gln-tRNA_synth"/>
</dbReference>
<proteinExistence type="inferred from homology"/>
<dbReference type="InterPro" id="IPR020056">
    <property type="entry name" value="Rbsml_bL25/Gln-tRNA_synth_N"/>
</dbReference>
<comment type="similarity">
    <text evidence="5">Belongs to the bacterial ribosomal protein bL25 family. CTC subfamily.</text>
</comment>
<dbReference type="PANTHER" id="PTHR33284">
    <property type="entry name" value="RIBOSOMAL PROTEIN L25/GLN-TRNA SYNTHETASE, ANTI-CODON-BINDING DOMAIN-CONTAINING PROTEIN"/>
    <property type="match status" value="1"/>
</dbReference>
<evidence type="ECO:0000256" key="4">
    <source>
        <dbReference type="ARBA" id="ARBA00023274"/>
    </source>
</evidence>
<dbReference type="CDD" id="cd00495">
    <property type="entry name" value="Ribosomal_L25_TL5_CTC"/>
    <property type="match status" value="1"/>
</dbReference>
<protein>
    <recommendedName>
        <fullName evidence="5">Large ribosomal subunit protein bL25</fullName>
    </recommendedName>
    <alternativeName>
        <fullName evidence="5">General stress protein CTC</fullName>
    </alternativeName>
</protein>
<dbReference type="GO" id="GO:0008097">
    <property type="term" value="F:5S rRNA binding"/>
    <property type="evidence" value="ECO:0007669"/>
    <property type="project" value="InterPro"/>
</dbReference>
<evidence type="ECO:0000256" key="3">
    <source>
        <dbReference type="ARBA" id="ARBA00022980"/>
    </source>
</evidence>
<accession>E0XY78</accession>
<dbReference type="InterPro" id="IPR020930">
    <property type="entry name" value="Ribosomal_uL5_bac-type"/>
</dbReference>